<evidence type="ECO:0000313" key="4">
    <source>
        <dbReference type="Proteomes" id="UP000823891"/>
    </source>
</evidence>
<dbReference type="EMBL" id="DWWS01000029">
    <property type="protein sequence ID" value="HJC23714.1"/>
    <property type="molecule type" value="Genomic_DNA"/>
</dbReference>
<dbReference type="InterPro" id="IPR022627">
    <property type="entry name" value="DUF3502"/>
</dbReference>
<feature type="signal peptide" evidence="1">
    <location>
        <begin position="1"/>
        <end position="26"/>
    </location>
</feature>
<evidence type="ECO:0000256" key="1">
    <source>
        <dbReference type="SAM" id="SignalP"/>
    </source>
</evidence>
<feature type="domain" description="DUF3502" evidence="2">
    <location>
        <begin position="480"/>
        <end position="548"/>
    </location>
</feature>
<organism evidence="3 4">
    <name type="scientific">Candidatus Eisenbergiella merdavium</name>
    <dbReference type="NCBI Taxonomy" id="2838551"/>
    <lineage>
        <taxon>Bacteria</taxon>
        <taxon>Bacillati</taxon>
        <taxon>Bacillota</taxon>
        <taxon>Clostridia</taxon>
        <taxon>Lachnospirales</taxon>
        <taxon>Lachnospiraceae</taxon>
        <taxon>Eisenbergiella</taxon>
    </lineage>
</organism>
<keyword evidence="1" id="KW-0732">Signal</keyword>
<evidence type="ECO:0000313" key="3">
    <source>
        <dbReference type="EMBL" id="HJC23714.1"/>
    </source>
</evidence>
<dbReference type="Pfam" id="PF12010">
    <property type="entry name" value="DUF3502"/>
    <property type="match status" value="1"/>
</dbReference>
<dbReference type="Pfam" id="PF01547">
    <property type="entry name" value="SBP_bac_1"/>
    <property type="match status" value="1"/>
</dbReference>
<dbReference type="SUPFAM" id="SSF53850">
    <property type="entry name" value="Periplasmic binding protein-like II"/>
    <property type="match status" value="1"/>
</dbReference>
<reference evidence="3" key="1">
    <citation type="journal article" date="2021" name="PeerJ">
        <title>Extensive microbial diversity within the chicken gut microbiome revealed by metagenomics and culture.</title>
        <authorList>
            <person name="Gilroy R."/>
            <person name="Ravi A."/>
            <person name="Getino M."/>
            <person name="Pursley I."/>
            <person name="Horton D.L."/>
            <person name="Alikhan N.F."/>
            <person name="Baker D."/>
            <person name="Gharbi K."/>
            <person name="Hall N."/>
            <person name="Watson M."/>
            <person name="Adriaenssens E.M."/>
            <person name="Foster-Nyarko E."/>
            <person name="Jarju S."/>
            <person name="Secka A."/>
            <person name="Antonio M."/>
            <person name="Oren A."/>
            <person name="Chaudhuri R.R."/>
            <person name="La Ragione R."/>
            <person name="Hildebrand F."/>
            <person name="Pallen M.J."/>
        </authorList>
    </citation>
    <scope>NUCLEOTIDE SEQUENCE</scope>
    <source>
        <strain evidence="3">USAMLcec2-132</strain>
    </source>
</reference>
<gene>
    <name evidence="3" type="ORF">H9761_08430</name>
</gene>
<proteinExistence type="predicted"/>
<dbReference type="PROSITE" id="PS51257">
    <property type="entry name" value="PROKAR_LIPOPROTEIN"/>
    <property type="match status" value="1"/>
</dbReference>
<name>A0A9D2SPA6_9FIRM</name>
<sequence>MKTKQIISLFLVMMLLIMTSACGAPAADSSTASVGNETEIAQEGNAGAETAGVDAFAELPDELGIGNNVAAVPEMYSNLDLSKPVNINIYMVGDTPADWEAVAEAANEYLEPFNTTISATFLSYADYTTLYPLALQGEDCDIIYTAGWCFLGSEAAKGSFVELTDEFLNSYMPLTAKYQKADSWAEIMVGGKIYCVPQNMTEASHKFVAIRQDLAEKYGISELSTWDDYTNYLLTIAEKETPESGIYAYAAASDNNELWDVYREGYNVRTVVDNDLLDLTYIYTDESTIPSIEDIQLVYATDEFRSFCDEMKKLADAGVWSRSALTNSVTDDEAFAALQGASIAWNSSVFSYIKTAEQTDGVTCAVYDLASDKPTAAAYGNGGMAIASSCRNPERAAMILDIMENDTYLNTLIILGMEDVHYEMQDEGHYVETEKAVDYPIWGTSASWAIKNYKLVDASMDPRQQEIEADIEARGETSPTRTFAFDDSEISEYTAAIKNILNDYVPSLQLGLTEDIDGALNEMMNKLEAAGLQTYLDEFETQYNAWAAEQ</sequence>
<reference evidence="3" key="2">
    <citation type="submission" date="2021-04" db="EMBL/GenBank/DDBJ databases">
        <authorList>
            <person name="Gilroy R."/>
        </authorList>
    </citation>
    <scope>NUCLEOTIDE SEQUENCE</scope>
    <source>
        <strain evidence="3">USAMLcec2-132</strain>
    </source>
</reference>
<protein>
    <submittedName>
        <fullName evidence="3">Extracellular solute-binding protein</fullName>
    </submittedName>
</protein>
<accession>A0A9D2SPA6</accession>
<dbReference type="Proteomes" id="UP000823891">
    <property type="component" value="Unassembled WGS sequence"/>
</dbReference>
<dbReference type="Gene3D" id="3.40.190.10">
    <property type="entry name" value="Periplasmic binding protein-like II"/>
    <property type="match status" value="1"/>
</dbReference>
<feature type="chain" id="PRO_5039306234" evidence="1">
    <location>
        <begin position="27"/>
        <end position="550"/>
    </location>
</feature>
<dbReference type="InterPro" id="IPR006059">
    <property type="entry name" value="SBP"/>
</dbReference>
<dbReference type="AlphaFoldDB" id="A0A9D2SPA6"/>
<comment type="caution">
    <text evidence="3">The sequence shown here is derived from an EMBL/GenBank/DDBJ whole genome shotgun (WGS) entry which is preliminary data.</text>
</comment>
<evidence type="ECO:0000259" key="2">
    <source>
        <dbReference type="Pfam" id="PF12010"/>
    </source>
</evidence>